<dbReference type="PRINTS" id="PR00007">
    <property type="entry name" value="COMPLEMNTC1Q"/>
</dbReference>
<dbReference type="EnsemblMetazoa" id="G25100.3">
    <property type="protein sequence ID" value="G25100.3:cds"/>
    <property type="gene ID" value="G25100"/>
</dbReference>
<dbReference type="Pfam" id="PF00386">
    <property type="entry name" value="C1q"/>
    <property type="match status" value="1"/>
</dbReference>
<organism evidence="6 7">
    <name type="scientific">Magallana gigas</name>
    <name type="common">Pacific oyster</name>
    <name type="synonym">Crassostrea gigas</name>
    <dbReference type="NCBI Taxonomy" id="29159"/>
    <lineage>
        <taxon>Eukaryota</taxon>
        <taxon>Metazoa</taxon>
        <taxon>Spiralia</taxon>
        <taxon>Lophotrochozoa</taxon>
        <taxon>Mollusca</taxon>
        <taxon>Bivalvia</taxon>
        <taxon>Autobranchia</taxon>
        <taxon>Pteriomorphia</taxon>
        <taxon>Ostreida</taxon>
        <taxon>Ostreoidea</taxon>
        <taxon>Ostreidae</taxon>
        <taxon>Magallana</taxon>
    </lineage>
</organism>
<sequence>MACNKALLLVSLYCLYLPVTSTKLTTLLRDKNLTSLKERLTNLEQTIERRLNVTEVLLGQLLTGRNGANLETLNVLSLRSQILRTAFSPVLFSAYKSSSESGISTNVKIRFEGTYINIGNHYHTEHGIFIAPVTGVYMFHWTIITGGTGYTTQLMVAGSSRASSYVPFPGGADSSSAMVIISVNKEDHVWIQIYGSSKHVYGGSTSYGNNQSTFSGILLQKT</sequence>
<feature type="domain" description="C1q" evidence="5">
    <location>
        <begin position="85"/>
        <end position="222"/>
    </location>
</feature>
<keyword evidence="3 4" id="KW-0732">Signal</keyword>
<evidence type="ECO:0000256" key="2">
    <source>
        <dbReference type="ARBA" id="ARBA00022525"/>
    </source>
</evidence>
<dbReference type="InterPro" id="IPR001073">
    <property type="entry name" value="C1q_dom"/>
</dbReference>
<proteinExistence type="predicted"/>
<evidence type="ECO:0000256" key="1">
    <source>
        <dbReference type="ARBA" id="ARBA00004613"/>
    </source>
</evidence>
<evidence type="ECO:0000313" key="7">
    <source>
        <dbReference type="Proteomes" id="UP000005408"/>
    </source>
</evidence>
<dbReference type="EnsemblMetazoa" id="G25100.4">
    <property type="protein sequence ID" value="G25100.4:cds"/>
    <property type="gene ID" value="G25100"/>
</dbReference>
<dbReference type="InterPro" id="IPR050822">
    <property type="entry name" value="Cerebellin_Synaptic_Org"/>
</dbReference>
<evidence type="ECO:0000256" key="3">
    <source>
        <dbReference type="ARBA" id="ARBA00022729"/>
    </source>
</evidence>
<dbReference type="Proteomes" id="UP000005408">
    <property type="component" value="Unassembled WGS sequence"/>
</dbReference>
<dbReference type="EnsemblMetazoa" id="G25100.1">
    <property type="protein sequence ID" value="G25100.1:cds"/>
    <property type="gene ID" value="G25100"/>
</dbReference>
<dbReference type="Gene3D" id="2.60.120.40">
    <property type="match status" value="1"/>
</dbReference>
<dbReference type="PROSITE" id="PS50871">
    <property type="entry name" value="C1Q"/>
    <property type="match status" value="1"/>
</dbReference>
<dbReference type="AlphaFoldDB" id="A0A8W8KUM5"/>
<keyword evidence="7" id="KW-1185">Reference proteome</keyword>
<dbReference type="EnsemblMetazoa" id="G25100.2">
    <property type="protein sequence ID" value="G25100.2:cds"/>
    <property type="gene ID" value="G25100"/>
</dbReference>
<dbReference type="InterPro" id="IPR008983">
    <property type="entry name" value="Tumour_necrosis_fac-like_dom"/>
</dbReference>
<dbReference type="PANTHER" id="PTHR22923:SF116">
    <property type="entry name" value="C1Q DOMAIN-CONTAINING PROTEIN"/>
    <property type="match status" value="1"/>
</dbReference>
<keyword evidence="2" id="KW-0964">Secreted</keyword>
<accession>A0A8W8KUM5</accession>
<comment type="subcellular location">
    <subcellularLocation>
        <location evidence="1">Secreted</location>
    </subcellularLocation>
</comment>
<evidence type="ECO:0000256" key="4">
    <source>
        <dbReference type="SAM" id="SignalP"/>
    </source>
</evidence>
<feature type="signal peptide" evidence="4">
    <location>
        <begin position="1"/>
        <end position="22"/>
    </location>
</feature>
<dbReference type="SMART" id="SM00110">
    <property type="entry name" value="C1Q"/>
    <property type="match status" value="1"/>
</dbReference>
<reference evidence="6" key="1">
    <citation type="submission" date="2022-08" db="UniProtKB">
        <authorList>
            <consortium name="EnsemblMetazoa"/>
        </authorList>
    </citation>
    <scope>IDENTIFICATION</scope>
    <source>
        <strain evidence="6">05x7-T-G4-1.051#20</strain>
    </source>
</reference>
<dbReference type="GO" id="GO:0005576">
    <property type="term" value="C:extracellular region"/>
    <property type="evidence" value="ECO:0007669"/>
    <property type="project" value="UniProtKB-SubCell"/>
</dbReference>
<protein>
    <recommendedName>
        <fullName evidence="5">C1q domain-containing protein</fullName>
    </recommendedName>
</protein>
<dbReference type="PANTHER" id="PTHR22923">
    <property type="entry name" value="CEREBELLIN-RELATED"/>
    <property type="match status" value="1"/>
</dbReference>
<feature type="chain" id="PRO_5042431445" description="C1q domain-containing protein" evidence="4">
    <location>
        <begin position="23"/>
        <end position="222"/>
    </location>
</feature>
<evidence type="ECO:0000259" key="5">
    <source>
        <dbReference type="PROSITE" id="PS50871"/>
    </source>
</evidence>
<dbReference type="SUPFAM" id="SSF49842">
    <property type="entry name" value="TNF-like"/>
    <property type="match status" value="1"/>
</dbReference>
<name>A0A8W8KUM5_MAGGI</name>
<evidence type="ECO:0000313" key="6">
    <source>
        <dbReference type="EnsemblMetazoa" id="G25100.2:cds"/>
    </source>
</evidence>
<dbReference type="OrthoDB" id="8440910at2759"/>